<organism evidence="1">
    <name type="scientific">Pithovirus LCPAC403</name>
    <dbReference type="NCBI Taxonomy" id="2506596"/>
    <lineage>
        <taxon>Viruses</taxon>
        <taxon>Pithoviruses</taxon>
    </lineage>
</organism>
<reference evidence="1" key="1">
    <citation type="journal article" date="2019" name="MBio">
        <title>Virus Genomes from Deep Sea Sediments Expand the Ocean Megavirome and Support Independent Origins of Viral Gigantism.</title>
        <authorList>
            <person name="Backstrom D."/>
            <person name="Yutin N."/>
            <person name="Jorgensen S.L."/>
            <person name="Dharamshi J."/>
            <person name="Homa F."/>
            <person name="Zaremba-Niedwiedzka K."/>
            <person name="Spang A."/>
            <person name="Wolf Y.I."/>
            <person name="Koonin E.V."/>
            <person name="Ettema T.J."/>
        </authorList>
    </citation>
    <scope>NUCLEOTIDE SEQUENCE</scope>
</reference>
<protein>
    <submittedName>
        <fullName evidence="1">Uncharacterized protein</fullName>
    </submittedName>
</protein>
<sequence length="183" mass="21530">MDSKGSTSRDLEMKKLANIDETFRIYIKYLKESKKRYNIFFEDSWTTYWRVVFNYGSVVSLDLSDELFEGGDAKEERIWKAQQEKIDLPGKVLRIALKRLIDDEYPSIKHLPDDAALLMYEGKTKLYATKWSYQDSSIYNLILEVDEKKAKYSGGYLRRNDYIQPKIYAIISPDLVIVKLLLK</sequence>
<dbReference type="EMBL" id="MK500588">
    <property type="protein sequence ID" value="QBK92938.1"/>
    <property type="molecule type" value="Genomic_DNA"/>
</dbReference>
<name>A0A481ZAK2_9VIRU</name>
<proteinExistence type="predicted"/>
<evidence type="ECO:0000313" key="1">
    <source>
        <dbReference type="EMBL" id="QBK92938.1"/>
    </source>
</evidence>
<gene>
    <name evidence="1" type="ORF">LCPAC403_00720</name>
</gene>
<accession>A0A481ZAK2</accession>